<dbReference type="GO" id="GO:0005576">
    <property type="term" value="C:extracellular region"/>
    <property type="evidence" value="ECO:0007669"/>
    <property type="project" value="InterPro"/>
</dbReference>
<dbReference type="Proteomes" id="UP000268652">
    <property type="component" value="Unassembled WGS sequence"/>
</dbReference>
<dbReference type="GO" id="GO:0016787">
    <property type="term" value="F:hydrolase activity"/>
    <property type="evidence" value="ECO:0007669"/>
    <property type="project" value="UniProtKB-KW"/>
</dbReference>
<keyword evidence="2" id="KW-0378">Hydrolase</keyword>
<organism evidence="3 6">
    <name type="scientific">Streptomyces radicis</name>
    <dbReference type="NCBI Taxonomy" id="1750517"/>
    <lineage>
        <taxon>Bacteria</taxon>
        <taxon>Bacillati</taxon>
        <taxon>Actinomycetota</taxon>
        <taxon>Actinomycetes</taxon>
        <taxon>Kitasatosporales</taxon>
        <taxon>Streptomycetaceae</taxon>
        <taxon>Streptomyces</taxon>
    </lineage>
</organism>
<name>A0A3A9WWJ9_9ACTN</name>
<evidence type="ECO:0000313" key="6">
    <source>
        <dbReference type="Proteomes" id="UP000275024"/>
    </source>
</evidence>
<gene>
    <name evidence="4" type="ORF">D7318_10135</name>
    <name evidence="3" type="ORF">D7319_08955</name>
</gene>
<dbReference type="SUPFAM" id="SSF53474">
    <property type="entry name" value="alpha/beta-Hydrolases"/>
    <property type="match status" value="2"/>
</dbReference>
<evidence type="ECO:0000313" key="3">
    <source>
        <dbReference type="EMBL" id="RKN10547.1"/>
    </source>
</evidence>
<proteinExistence type="predicted"/>
<keyword evidence="5" id="KW-1185">Reference proteome</keyword>
<dbReference type="EMBL" id="RBDX01000005">
    <property type="protein sequence ID" value="RKN10547.1"/>
    <property type="molecule type" value="Genomic_DNA"/>
</dbReference>
<dbReference type="Pfam" id="PF10503">
    <property type="entry name" value="Esterase_PHB"/>
    <property type="match status" value="1"/>
</dbReference>
<evidence type="ECO:0000256" key="1">
    <source>
        <dbReference type="ARBA" id="ARBA00022729"/>
    </source>
</evidence>
<dbReference type="AlphaFoldDB" id="A0A3A9WWJ9"/>
<reference evidence="5 6" key="1">
    <citation type="submission" date="2018-09" db="EMBL/GenBank/DDBJ databases">
        <title>Streptomyces sp. nov. DS1-2, an endophytic actinomycete isolated from roots of Dendrobium scabrilingue.</title>
        <authorList>
            <person name="Kuncharoen N."/>
            <person name="Kudo T."/>
            <person name="Ohkuma M."/>
            <person name="Yuki M."/>
            <person name="Tanasupawat S."/>
        </authorList>
    </citation>
    <scope>NUCLEOTIDE SEQUENCE [LARGE SCALE GENOMIC DNA]</scope>
    <source>
        <strain evidence="3 6">AZ1-7</strain>
        <strain evidence="4 5">DS1-2</strain>
    </source>
</reference>
<dbReference type="InterPro" id="IPR029058">
    <property type="entry name" value="AB_hydrolase_fold"/>
</dbReference>
<comment type="caution">
    <text evidence="3">The sequence shown here is derived from an EMBL/GenBank/DDBJ whole genome shotgun (WGS) entry which is preliminary data.</text>
</comment>
<dbReference type="Gene3D" id="3.40.50.1820">
    <property type="entry name" value="alpha/beta hydrolase"/>
    <property type="match status" value="1"/>
</dbReference>
<dbReference type="PANTHER" id="PTHR43037:SF5">
    <property type="entry name" value="FERULOYL ESTERASE"/>
    <property type="match status" value="1"/>
</dbReference>
<dbReference type="InterPro" id="IPR050955">
    <property type="entry name" value="Plant_Biomass_Hydrol_Est"/>
</dbReference>
<sequence>MTLSPRRRARTLLATVFCGILPLLAGVFVTAPPASAAALVEVKAFGANPSGLRMYLYVPERLPERPAVLVAAHYCGGSGPAFHLGSEFASLADLHGFLVVYPSVTRESRCFDVSSPQALRRGGGSDPAGVRAMVAYVERVHGADPGRVFVTGLSSGAMLTNVLLGVYPDVFRAGAAFAGVPFGCFATTDGSGWNADCAQGRVEATAPAWGERVREAFPGYEGERPRMQLWHGTDDEVLRYPNFVQEIRQWTDVLGVSRIPERTDRPRDDWERYRYGGSGERAPVEAIAMRGTDHGLLSPGMAGMAIAFFGLDEAPVGAD</sequence>
<dbReference type="PANTHER" id="PTHR43037">
    <property type="entry name" value="UNNAMED PRODUCT-RELATED"/>
    <property type="match status" value="1"/>
</dbReference>
<dbReference type="Proteomes" id="UP000275024">
    <property type="component" value="Unassembled WGS sequence"/>
</dbReference>
<dbReference type="EMBL" id="RBDY01000005">
    <property type="protein sequence ID" value="RKN24807.1"/>
    <property type="molecule type" value="Genomic_DNA"/>
</dbReference>
<evidence type="ECO:0000256" key="2">
    <source>
        <dbReference type="ARBA" id="ARBA00022801"/>
    </source>
</evidence>
<protein>
    <submittedName>
        <fullName evidence="3">Esterase</fullName>
    </submittedName>
</protein>
<dbReference type="OrthoDB" id="9767239at2"/>
<dbReference type="RefSeq" id="WP_120696572.1">
    <property type="nucleotide sequence ID" value="NZ_RBDX01000005.1"/>
</dbReference>
<dbReference type="InterPro" id="IPR010126">
    <property type="entry name" value="Esterase_phb"/>
</dbReference>
<accession>A0A3A9WWJ9</accession>
<evidence type="ECO:0000313" key="4">
    <source>
        <dbReference type="EMBL" id="RKN24807.1"/>
    </source>
</evidence>
<keyword evidence="1" id="KW-0732">Signal</keyword>
<dbReference type="NCBIfam" id="TIGR01840">
    <property type="entry name" value="esterase_phb"/>
    <property type="match status" value="1"/>
</dbReference>
<evidence type="ECO:0000313" key="5">
    <source>
        <dbReference type="Proteomes" id="UP000268652"/>
    </source>
</evidence>